<organism evidence="1 2">
    <name type="scientific">Hufsiella ginkgonis</name>
    <dbReference type="NCBI Taxonomy" id="2695274"/>
    <lineage>
        <taxon>Bacteria</taxon>
        <taxon>Pseudomonadati</taxon>
        <taxon>Bacteroidota</taxon>
        <taxon>Sphingobacteriia</taxon>
        <taxon>Sphingobacteriales</taxon>
        <taxon>Sphingobacteriaceae</taxon>
        <taxon>Hufsiella</taxon>
    </lineage>
</organism>
<reference evidence="1 2" key="1">
    <citation type="submission" date="2019-11" db="EMBL/GenBank/DDBJ databases">
        <title>Pedobacter sp. HMF7056 Genome sequencing and assembly.</title>
        <authorList>
            <person name="Kang H."/>
            <person name="Kim H."/>
            <person name="Joh K."/>
        </authorList>
    </citation>
    <scope>NUCLEOTIDE SEQUENCE [LARGE SCALE GENOMIC DNA]</scope>
    <source>
        <strain evidence="1 2">HMF7056</strain>
    </source>
</reference>
<dbReference type="Proteomes" id="UP000451233">
    <property type="component" value="Unassembled WGS sequence"/>
</dbReference>
<dbReference type="AlphaFoldDB" id="A0A7K1Y363"/>
<sequence length="81" mass="9664">MKLSFNDPLLQHDHFVLIPEPEVNCLKQFGWFESECVKHPFTDKINNVTAYFVPRFWLEMMIDEDYPPLTFEETGIPFNEP</sequence>
<comment type="caution">
    <text evidence="1">The sequence shown here is derived from an EMBL/GenBank/DDBJ whole genome shotgun (WGS) entry which is preliminary data.</text>
</comment>
<accession>A0A7K1Y363</accession>
<protein>
    <submittedName>
        <fullName evidence="1">Uncharacterized protein</fullName>
    </submittedName>
</protein>
<dbReference type="RefSeq" id="WP_160908739.1">
    <property type="nucleotide sequence ID" value="NZ_WVHS01000006.1"/>
</dbReference>
<evidence type="ECO:0000313" key="1">
    <source>
        <dbReference type="EMBL" id="MXV17725.1"/>
    </source>
</evidence>
<dbReference type="EMBL" id="WVHS01000006">
    <property type="protein sequence ID" value="MXV17725.1"/>
    <property type="molecule type" value="Genomic_DNA"/>
</dbReference>
<proteinExistence type="predicted"/>
<keyword evidence="2" id="KW-1185">Reference proteome</keyword>
<evidence type="ECO:0000313" key="2">
    <source>
        <dbReference type="Proteomes" id="UP000451233"/>
    </source>
</evidence>
<gene>
    <name evidence="1" type="ORF">GS398_20655</name>
</gene>
<name>A0A7K1Y363_9SPHI</name>